<evidence type="ECO:0000313" key="3">
    <source>
        <dbReference type="Proteomes" id="UP000183658"/>
    </source>
</evidence>
<accession>A0A1H9RWZ3</accession>
<dbReference type="AlphaFoldDB" id="A0A1H9RWZ3"/>
<name>A0A1H9RWZ3_FLAFI</name>
<dbReference type="OrthoDB" id="603864at2"/>
<gene>
    <name evidence="2" type="ORF">SAMN05444355_1273</name>
</gene>
<dbReference type="RefSeq" id="WP_074724750.1">
    <property type="nucleotide sequence ID" value="NZ_CBCRVS010000033.1"/>
</dbReference>
<sequence length="333" mass="36855">MKLLLKISLFLLTWFNLSATTAFSKVALPNYAVSYPKTENNKLESELKICLDNFARSGVLENSFSQKYVLWESSVLENRAREENIKVVQGAGSLVSKLDNLGLTALKAEVNLLDDVAKAKFLDEFAGASDDALRAMNGNTSLVNYWKANGNFIKNKTYPNVGHKVWDDTKNAIITKADPTETKILNAIENALPPSNNQVAVAGAYSPELGGNVVLKYNDKNFNVNLLEPELKQHLDYLTMIKNDFDKGGSLYQKLYSNVPLEKIQNAGLAGTHAEVLATNEVIKQLKQAGKFNSIQDLNKVHVLVKGRPTFGNMCRCPHCFQIIDGVKMIGNQ</sequence>
<evidence type="ECO:0000256" key="1">
    <source>
        <dbReference type="SAM" id="SignalP"/>
    </source>
</evidence>
<protein>
    <submittedName>
        <fullName evidence="2">Uncharacterized protein</fullName>
    </submittedName>
</protein>
<proteinExistence type="predicted"/>
<evidence type="ECO:0000313" key="2">
    <source>
        <dbReference type="EMBL" id="SER77326.1"/>
    </source>
</evidence>
<dbReference type="EMBL" id="FOFZ01000027">
    <property type="protein sequence ID" value="SER77326.1"/>
    <property type="molecule type" value="Genomic_DNA"/>
</dbReference>
<feature type="chain" id="PRO_5010314966" evidence="1">
    <location>
        <begin position="20"/>
        <end position="333"/>
    </location>
</feature>
<keyword evidence="1" id="KW-0732">Signal</keyword>
<dbReference type="Proteomes" id="UP000183658">
    <property type="component" value="Unassembled WGS sequence"/>
</dbReference>
<organism evidence="2 3">
    <name type="scientific">Flavobacterium frigoris</name>
    <dbReference type="NCBI Taxonomy" id="229204"/>
    <lineage>
        <taxon>Bacteria</taxon>
        <taxon>Pseudomonadati</taxon>
        <taxon>Bacteroidota</taxon>
        <taxon>Flavobacteriia</taxon>
        <taxon>Flavobacteriales</taxon>
        <taxon>Flavobacteriaceae</taxon>
        <taxon>Flavobacterium</taxon>
    </lineage>
</organism>
<keyword evidence="3" id="KW-1185">Reference proteome</keyword>
<reference evidence="3" key="1">
    <citation type="submission" date="2016-10" db="EMBL/GenBank/DDBJ databases">
        <authorList>
            <person name="Varghese N."/>
            <person name="Submissions S."/>
        </authorList>
    </citation>
    <scope>NUCLEOTIDE SEQUENCE [LARGE SCALE GENOMIC DNA]</scope>
    <source>
        <strain evidence="3">DSM 15719</strain>
    </source>
</reference>
<feature type="signal peptide" evidence="1">
    <location>
        <begin position="1"/>
        <end position="19"/>
    </location>
</feature>